<evidence type="ECO:0000259" key="4">
    <source>
        <dbReference type="Pfam" id="PF17177"/>
    </source>
</evidence>
<keyword evidence="6" id="KW-1185">Reference proteome</keyword>
<keyword evidence="1" id="KW-0677">Repeat</keyword>
<feature type="repeat" description="PPR" evidence="2">
    <location>
        <begin position="496"/>
        <end position="530"/>
    </location>
</feature>
<dbReference type="STRING" id="69332.A0A388K5J7"/>
<feature type="repeat" description="PPR" evidence="2">
    <location>
        <begin position="853"/>
        <end position="887"/>
    </location>
</feature>
<dbReference type="OMA" id="HGQRCHS"/>
<accession>A0A388K5J7</accession>
<dbReference type="Proteomes" id="UP000265515">
    <property type="component" value="Unassembled WGS sequence"/>
</dbReference>
<feature type="repeat" description="PPR" evidence="2">
    <location>
        <begin position="678"/>
        <end position="712"/>
    </location>
</feature>
<dbReference type="InterPro" id="IPR002885">
    <property type="entry name" value="PPR_rpt"/>
</dbReference>
<dbReference type="Gramene" id="GBG65332">
    <property type="protein sequence ID" value="GBG65332"/>
    <property type="gene ID" value="CBR_g50368"/>
</dbReference>
<feature type="repeat" description="PPR" evidence="2">
    <location>
        <begin position="748"/>
        <end position="782"/>
    </location>
</feature>
<evidence type="ECO:0000313" key="5">
    <source>
        <dbReference type="EMBL" id="GBG65332.1"/>
    </source>
</evidence>
<dbReference type="PANTHER" id="PTHR47941">
    <property type="entry name" value="PENTATRICOPEPTIDE REPEAT-CONTAINING PROTEIN 3, MITOCHONDRIAL"/>
    <property type="match status" value="1"/>
</dbReference>
<feature type="repeat" description="PPR" evidence="2">
    <location>
        <begin position="531"/>
        <end position="565"/>
    </location>
</feature>
<dbReference type="AlphaFoldDB" id="A0A388K5J7"/>
<feature type="compositionally biased region" description="Pro residues" evidence="3">
    <location>
        <begin position="318"/>
        <end position="332"/>
    </location>
</feature>
<dbReference type="Pfam" id="PF01535">
    <property type="entry name" value="PPR"/>
    <property type="match status" value="1"/>
</dbReference>
<reference evidence="5 6" key="1">
    <citation type="journal article" date="2018" name="Cell">
        <title>The Chara Genome: Secondary Complexity and Implications for Plant Terrestrialization.</title>
        <authorList>
            <person name="Nishiyama T."/>
            <person name="Sakayama H."/>
            <person name="Vries J.D."/>
            <person name="Buschmann H."/>
            <person name="Saint-Marcoux D."/>
            <person name="Ullrich K.K."/>
            <person name="Haas F.B."/>
            <person name="Vanderstraeten L."/>
            <person name="Becker D."/>
            <person name="Lang D."/>
            <person name="Vosolsobe S."/>
            <person name="Rombauts S."/>
            <person name="Wilhelmsson P.K.I."/>
            <person name="Janitza P."/>
            <person name="Kern R."/>
            <person name="Heyl A."/>
            <person name="Rumpler F."/>
            <person name="Villalobos L.I.A.C."/>
            <person name="Clay J.M."/>
            <person name="Skokan R."/>
            <person name="Toyoda A."/>
            <person name="Suzuki Y."/>
            <person name="Kagoshima H."/>
            <person name="Schijlen E."/>
            <person name="Tajeshwar N."/>
            <person name="Catarino B."/>
            <person name="Hetherington A.J."/>
            <person name="Saltykova A."/>
            <person name="Bonnot C."/>
            <person name="Breuninger H."/>
            <person name="Symeonidi A."/>
            <person name="Radhakrishnan G.V."/>
            <person name="Van Nieuwerburgh F."/>
            <person name="Deforce D."/>
            <person name="Chang C."/>
            <person name="Karol K.G."/>
            <person name="Hedrich R."/>
            <person name="Ulvskov P."/>
            <person name="Glockner G."/>
            <person name="Delwiche C.F."/>
            <person name="Petrasek J."/>
            <person name="Van de Peer Y."/>
            <person name="Friml J."/>
            <person name="Beilby M."/>
            <person name="Dolan L."/>
            <person name="Kohara Y."/>
            <person name="Sugano S."/>
            <person name="Fujiyama A."/>
            <person name="Delaux P.-M."/>
            <person name="Quint M."/>
            <person name="TheiBen G."/>
            <person name="Hagemann M."/>
            <person name="Harholt J."/>
            <person name="Dunand C."/>
            <person name="Zachgo S."/>
            <person name="Langdale J."/>
            <person name="Maumus F."/>
            <person name="Straeten D.V.D."/>
            <person name="Gould S.B."/>
            <person name="Rensing S.A."/>
        </authorList>
    </citation>
    <scope>NUCLEOTIDE SEQUENCE [LARGE SCALE GENOMIC DNA]</scope>
    <source>
        <strain evidence="5 6">S276</strain>
    </source>
</reference>
<sequence>MEGRVLPRGSAILHCSDCQLDRRKRLEWRSSRGPGAGGWGGGLAWKCRPRAGSRGICANCLSTGLTRERSEGRRRMGAEAKRSCSSERQAWTRRVLLDDECIGAQRRRVARVPSAVSGGIPLECIGAQGGSRVPRRLWAASGEIAQECIGAQGGSRVPGGSPALSGGIAEAGEGRRGVRGYIVCQGLALTGLFGDWGVRERRTGRGDPGGRRSLFCRCRWRRMPAMARKEEFWEEEEQLWKVVMRGRPGWTSAPSSRGNGRNCVRDLTLGWMGIGMPCGGSGKRSARSARFAVPPPASKSETAVDTDADTAATLSPAPSSPPLSGSPPPPPSLHASSDKDTARGGAPSNQVGARSDDVDVDEPGHDGEEGEEDRNKTLPGTSSSPYTSVQEILTSELLMPAHQLAPQEIGEWLRRKKKKIKGRRIAVDEEGIAAVVARLGTMSPFADVDGYLNTWVGRFNRRNFPSLMKGLTETGDLRMTMKVFNWMKNQRCYRARNDIYNMLIDLSAKCHRLEHARGYFNEMKEWRCKPDINSWNALINAHTQMSDYAGAYRTFEDMMRWEIPPSRSSYVFVIKACGNARNSKKAREIFQRMKDDGVPLDSVSFNALMAAYRNERLYGKALEVFEEMKAAGVYPDRASHDIMLSCLIKLGRAEEAIQLFEESLKKGQTGSLSTLKPGGHTFNTIMHAYAMEGRWKKAMDILTQMESAGILPNVVTYNILINAFAVAGMFKQAEEIFGRMERSGMHPDVVSYSTLMNAYAKAGKADEVRALVPAMVKRGVKPNVVVFNAVLDAYSQVGRVEDAFGWADEMEVRGVALNVVSYTTLIKACHRGGQPEKAEEVLTRLRTHGVKPNEHVYNSLILLYMKYGMSNKAVEMIREMKNSGLHPDIVTFSTLIDRWGKEGKLAEAQEAFSQMVEARVGMNVEACTALIDAYAKLRNWKQGLELFEQVQRSGTRASVRTYNLLLDMLAKCGKMERARQGLIKMKEAGLHPTMVTYNILLRGYSRVLKWNQALEVALKAA</sequence>
<feature type="compositionally biased region" description="Basic and acidic residues" evidence="3">
    <location>
        <begin position="354"/>
        <end position="367"/>
    </location>
</feature>
<dbReference type="NCBIfam" id="TIGR00756">
    <property type="entry name" value="PPR"/>
    <property type="match status" value="12"/>
</dbReference>
<feature type="repeat" description="PPR" evidence="2">
    <location>
        <begin position="566"/>
        <end position="600"/>
    </location>
</feature>
<dbReference type="InterPro" id="IPR033443">
    <property type="entry name" value="PROP1-like_PPR_dom"/>
</dbReference>
<protein>
    <recommendedName>
        <fullName evidence="4">PROP1-like PPR domain-containing protein</fullName>
    </recommendedName>
</protein>
<feature type="repeat" description="PPR" evidence="2">
    <location>
        <begin position="958"/>
        <end position="992"/>
    </location>
</feature>
<dbReference type="PROSITE" id="PS51375">
    <property type="entry name" value="PPR"/>
    <property type="match status" value="14"/>
</dbReference>
<evidence type="ECO:0000256" key="1">
    <source>
        <dbReference type="ARBA" id="ARBA00022737"/>
    </source>
</evidence>
<feature type="repeat" description="PPR" evidence="2">
    <location>
        <begin position="636"/>
        <end position="670"/>
    </location>
</feature>
<feature type="repeat" description="PPR" evidence="2">
    <location>
        <begin position="818"/>
        <end position="852"/>
    </location>
</feature>
<dbReference type="InterPro" id="IPR011990">
    <property type="entry name" value="TPR-like_helical_dom_sf"/>
</dbReference>
<evidence type="ECO:0000256" key="3">
    <source>
        <dbReference type="SAM" id="MobiDB-lite"/>
    </source>
</evidence>
<feature type="repeat" description="PPR" evidence="2">
    <location>
        <begin position="888"/>
        <end position="922"/>
    </location>
</feature>
<name>A0A388K5J7_CHABU</name>
<organism evidence="5 6">
    <name type="scientific">Chara braunii</name>
    <name type="common">Braun's stonewort</name>
    <dbReference type="NCBI Taxonomy" id="69332"/>
    <lineage>
        <taxon>Eukaryota</taxon>
        <taxon>Viridiplantae</taxon>
        <taxon>Streptophyta</taxon>
        <taxon>Charophyceae</taxon>
        <taxon>Charales</taxon>
        <taxon>Characeae</taxon>
        <taxon>Chara</taxon>
    </lineage>
</organism>
<dbReference type="Pfam" id="PF17177">
    <property type="entry name" value="PPR_long"/>
    <property type="match status" value="2"/>
</dbReference>
<feature type="domain" description="PROP1-like PPR" evidence="4">
    <location>
        <begin position="546"/>
        <end position="663"/>
    </location>
</feature>
<feature type="repeat" description="PPR" evidence="2">
    <location>
        <begin position="923"/>
        <end position="957"/>
    </location>
</feature>
<dbReference type="Pfam" id="PF13041">
    <property type="entry name" value="PPR_2"/>
    <property type="match status" value="2"/>
</dbReference>
<evidence type="ECO:0000313" key="6">
    <source>
        <dbReference type="Proteomes" id="UP000265515"/>
    </source>
</evidence>
<proteinExistence type="predicted"/>
<feature type="repeat" description="PPR" evidence="2">
    <location>
        <begin position="601"/>
        <end position="635"/>
    </location>
</feature>
<evidence type="ECO:0000256" key="2">
    <source>
        <dbReference type="PROSITE-ProRule" id="PRU00708"/>
    </source>
</evidence>
<feature type="repeat" description="PPR" evidence="2">
    <location>
        <begin position="783"/>
        <end position="817"/>
    </location>
</feature>
<dbReference type="OrthoDB" id="185373at2759"/>
<dbReference type="EMBL" id="BFEA01000060">
    <property type="protein sequence ID" value="GBG65332.1"/>
    <property type="molecule type" value="Genomic_DNA"/>
</dbReference>
<feature type="repeat" description="PPR" evidence="2">
    <location>
        <begin position="713"/>
        <end position="747"/>
    </location>
</feature>
<feature type="compositionally biased region" description="Low complexity" evidence="3">
    <location>
        <begin position="300"/>
        <end position="317"/>
    </location>
</feature>
<dbReference type="Pfam" id="PF13812">
    <property type="entry name" value="PPR_3"/>
    <property type="match status" value="1"/>
</dbReference>
<feature type="domain" description="PROP1-like PPR" evidence="4">
    <location>
        <begin position="697"/>
        <end position="847"/>
    </location>
</feature>
<dbReference type="SUPFAM" id="SSF48452">
    <property type="entry name" value="TPR-like"/>
    <property type="match status" value="1"/>
</dbReference>
<comment type="caution">
    <text evidence="5">The sequence shown here is derived from an EMBL/GenBank/DDBJ whole genome shotgun (WGS) entry which is preliminary data.</text>
</comment>
<dbReference type="Gene3D" id="1.25.40.10">
    <property type="entry name" value="Tetratricopeptide repeat domain"/>
    <property type="match status" value="6"/>
</dbReference>
<feature type="region of interest" description="Disordered" evidence="3">
    <location>
        <begin position="279"/>
        <end position="386"/>
    </location>
</feature>
<gene>
    <name evidence="5" type="ORF">CBR_g50368</name>
</gene>